<reference evidence="1" key="1">
    <citation type="journal article" date="2014" name="Front. Microbiol.">
        <title>High frequency of phylogenetically diverse reductive dehalogenase-homologous genes in deep subseafloor sedimentary metagenomes.</title>
        <authorList>
            <person name="Kawai M."/>
            <person name="Futagami T."/>
            <person name="Toyoda A."/>
            <person name="Takaki Y."/>
            <person name="Nishi S."/>
            <person name="Hori S."/>
            <person name="Arai W."/>
            <person name="Tsubouchi T."/>
            <person name="Morono Y."/>
            <person name="Uchiyama I."/>
            <person name="Ito T."/>
            <person name="Fujiyama A."/>
            <person name="Inagaki F."/>
            <person name="Takami H."/>
        </authorList>
    </citation>
    <scope>NUCLEOTIDE SEQUENCE</scope>
    <source>
        <strain evidence="1">Expedition CK06-06</strain>
    </source>
</reference>
<dbReference type="AlphaFoldDB" id="X1D7B0"/>
<accession>X1D7B0</accession>
<feature type="non-terminal residue" evidence="1">
    <location>
        <position position="1"/>
    </location>
</feature>
<name>X1D7B0_9ZZZZ</name>
<evidence type="ECO:0000313" key="1">
    <source>
        <dbReference type="EMBL" id="GAH04170.1"/>
    </source>
</evidence>
<proteinExistence type="predicted"/>
<protein>
    <submittedName>
        <fullName evidence="1">Uncharacterized protein</fullName>
    </submittedName>
</protein>
<gene>
    <name evidence="1" type="ORF">S01H4_42151</name>
</gene>
<dbReference type="EMBL" id="BART01023120">
    <property type="protein sequence ID" value="GAH04170.1"/>
    <property type="molecule type" value="Genomic_DNA"/>
</dbReference>
<comment type="caution">
    <text evidence="1">The sequence shown here is derived from an EMBL/GenBank/DDBJ whole genome shotgun (WGS) entry which is preliminary data.</text>
</comment>
<sequence length="156" mass="16166">AEIRPLYRLIYQRKGSYDVGCKYSALREVTDLRKAVVTTSTAAAGSVAASSVTVVPAGDIVATNAQQAIEELDTEKVKVVGQSVDITGGTFDMTTDGVVTAGSFVADGGTPGVNFSGNAIITTDGDNISYLKGIINTVTDISTPAGFAVFQVEPLR</sequence>
<organism evidence="1">
    <name type="scientific">marine sediment metagenome</name>
    <dbReference type="NCBI Taxonomy" id="412755"/>
    <lineage>
        <taxon>unclassified sequences</taxon>
        <taxon>metagenomes</taxon>
        <taxon>ecological metagenomes</taxon>
    </lineage>
</organism>